<gene>
    <name evidence="1" type="ORF">BAUCODRAFT_39825</name>
</gene>
<reference evidence="1 2" key="1">
    <citation type="journal article" date="2012" name="PLoS Pathog.">
        <title>Diverse lifestyles and strategies of plant pathogenesis encoded in the genomes of eighteen Dothideomycetes fungi.</title>
        <authorList>
            <person name="Ohm R.A."/>
            <person name="Feau N."/>
            <person name="Henrissat B."/>
            <person name="Schoch C.L."/>
            <person name="Horwitz B.A."/>
            <person name="Barry K.W."/>
            <person name="Condon B.J."/>
            <person name="Copeland A.C."/>
            <person name="Dhillon B."/>
            <person name="Glaser F."/>
            <person name="Hesse C.N."/>
            <person name="Kosti I."/>
            <person name="LaButti K."/>
            <person name="Lindquist E.A."/>
            <person name="Lucas S."/>
            <person name="Salamov A.A."/>
            <person name="Bradshaw R.E."/>
            <person name="Ciuffetti L."/>
            <person name="Hamelin R.C."/>
            <person name="Kema G.H.J."/>
            <person name="Lawrence C."/>
            <person name="Scott J.A."/>
            <person name="Spatafora J.W."/>
            <person name="Turgeon B.G."/>
            <person name="de Wit P.J.G.M."/>
            <person name="Zhong S."/>
            <person name="Goodwin S.B."/>
            <person name="Grigoriev I.V."/>
        </authorList>
    </citation>
    <scope>NUCLEOTIDE SEQUENCE [LARGE SCALE GENOMIC DNA]</scope>
    <source>
        <strain evidence="1 2">UAMH 10762</strain>
    </source>
</reference>
<dbReference type="AlphaFoldDB" id="M2M2R8"/>
<dbReference type="KEGG" id="bcom:BAUCODRAFT_39825"/>
<name>M2M2R8_BAUPA</name>
<dbReference type="Proteomes" id="UP000011761">
    <property type="component" value="Unassembled WGS sequence"/>
</dbReference>
<proteinExistence type="predicted"/>
<evidence type="ECO:0000313" key="1">
    <source>
        <dbReference type="EMBL" id="EMC90821.1"/>
    </source>
</evidence>
<evidence type="ECO:0000313" key="2">
    <source>
        <dbReference type="Proteomes" id="UP000011761"/>
    </source>
</evidence>
<dbReference type="HOGENOM" id="CLU_2978767_0_0_1"/>
<sequence>MINPGLFSFFLPLWDEGLQEVTTAWFKPINLTADCVLCRDHRPDEKNICRYAKVVKDV</sequence>
<dbReference type="GeneID" id="19113895"/>
<dbReference type="EMBL" id="KB445566">
    <property type="protein sequence ID" value="EMC90821.1"/>
    <property type="molecule type" value="Genomic_DNA"/>
</dbReference>
<dbReference type="RefSeq" id="XP_007681966.1">
    <property type="nucleotide sequence ID" value="XM_007683776.1"/>
</dbReference>
<organism evidence="1 2">
    <name type="scientific">Baudoinia panamericana (strain UAMH 10762)</name>
    <name type="common">Angels' share fungus</name>
    <name type="synonym">Baudoinia compniacensis (strain UAMH 10762)</name>
    <dbReference type="NCBI Taxonomy" id="717646"/>
    <lineage>
        <taxon>Eukaryota</taxon>
        <taxon>Fungi</taxon>
        <taxon>Dikarya</taxon>
        <taxon>Ascomycota</taxon>
        <taxon>Pezizomycotina</taxon>
        <taxon>Dothideomycetes</taxon>
        <taxon>Dothideomycetidae</taxon>
        <taxon>Mycosphaerellales</taxon>
        <taxon>Teratosphaeriaceae</taxon>
        <taxon>Baudoinia</taxon>
    </lineage>
</organism>
<accession>M2M2R8</accession>
<protein>
    <submittedName>
        <fullName evidence="1">Uncharacterized protein</fullName>
    </submittedName>
</protein>
<keyword evidence="2" id="KW-1185">Reference proteome</keyword>
<dbReference type="OrthoDB" id="10676180at2759"/>